<dbReference type="PANTHER" id="PTHR13832:SF818">
    <property type="entry name" value="SD03870P"/>
    <property type="match status" value="1"/>
</dbReference>
<name>F4W662_ACREC</name>
<dbReference type="GO" id="GO:0046872">
    <property type="term" value="F:metal ion binding"/>
    <property type="evidence" value="ECO:0007669"/>
    <property type="project" value="UniProtKB-KW"/>
</dbReference>
<accession>F4W662</accession>
<dbReference type="STRING" id="103372.F4W662"/>
<organism evidence="7">
    <name type="scientific">Acromyrmex echinatior</name>
    <name type="common">Panamanian leafcutter ant</name>
    <name type="synonym">Acromyrmex octospinosus echinatior</name>
    <dbReference type="NCBI Taxonomy" id="103372"/>
    <lineage>
        <taxon>Eukaryota</taxon>
        <taxon>Metazoa</taxon>
        <taxon>Ecdysozoa</taxon>
        <taxon>Arthropoda</taxon>
        <taxon>Hexapoda</taxon>
        <taxon>Insecta</taxon>
        <taxon>Pterygota</taxon>
        <taxon>Neoptera</taxon>
        <taxon>Endopterygota</taxon>
        <taxon>Hymenoptera</taxon>
        <taxon>Apocrita</taxon>
        <taxon>Aculeata</taxon>
        <taxon>Formicoidea</taxon>
        <taxon>Formicidae</taxon>
        <taxon>Myrmicinae</taxon>
        <taxon>Acromyrmex</taxon>
    </lineage>
</organism>
<keyword evidence="1" id="KW-0479">Metal-binding</keyword>
<reference evidence="6" key="1">
    <citation type="submission" date="2011-02" db="EMBL/GenBank/DDBJ databases">
        <title>The genome of the leaf-cutting ant Acromyrmex echinatior suggests key adaptations to social evolution and fungus farming.</title>
        <authorList>
            <person name="Nygaard S."/>
            <person name="Zhang G."/>
        </authorList>
    </citation>
    <scope>NUCLEOTIDE SEQUENCE</scope>
</reference>
<evidence type="ECO:0000256" key="1">
    <source>
        <dbReference type="ARBA" id="ARBA00022723"/>
    </source>
</evidence>
<dbReference type="Gene3D" id="3.60.40.10">
    <property type="entry name" value="PPM-type phosphatase domain"/>
    <property type="match status" value="1"/>
</dbReference>
<evidence type="ECO:0000256" key="2">
    <source>
        <dbReference type="ARBA" id="ARBA00022801"/>
    </source>
</evidence>
<dbReference type="GO" id="GO:0004722">
    <property type="term" value="F:protein serine/threonine phosphatase activity"/>
    <property type="evidence" value="ECO:0007669"/>
    <property type="project" value="InterPro"/>
</dbReference>
<proteinExistence type="inferred from homology"/>
<dbReference type="FunCoup" id="F4W662">
    <property type="interactions" value="739"/>
</dbReference>
<dbReference type="OrthoDB" id="416093at2759"/>
<dbReference type="CDD" id="cd00143">
    <property type="entry name" value="PP2Cc"/>
    <property type="match status" value="1"/>
</dbReference>
<evidence type="ECO:0000256" key="4">
    <source>
        <dbReference type="RuleBase" id="RU003465"/>
    </source>
</evidence>
<sequence>MAADCVADGDYLGEYSRFFAEFVARVNPDDQLPVKVSVYDVNENELVGEIISVTLQYLNRIYCPPSLQSYISRLVIQAIKSTCKKQPEICGLRQQEKTYAPLKLMQAVTNEVNEICRRYLDNSRLALLPPPSSTPQVTVGAIRNARRKMEDRHMILHDLNTMFNIQDDTIVDYYAVFDGHGGQDAAAYCATHLHQYLVESVHYPTDPERALRDAFLTTDAQFIAKSSTQKLNGGTTAVCALLINKKLYIAWVGDSMASLVTYGNVKQLVNPHRPTREDESERIRNLGGVVVHCMGIMRVNGFLSISRAIGDVPYKPYISGEPEVRCVPLDGTEDFLIIACDGLWDYVDQRTAALRVYRQVLQNPCEYNVISLNSVINQMMNSHYTGLVHITKAALYQKYLNMA</sequence>
<evidence type="ECO:0000313" key="7">
    <source>
        <dbReference type="Proteomes" id="UP000007755"/>
    </source>
</evidence>
<dbReference type="InterPro" id="IPR036457">
    <property type="entry name" value="PPM-type-like_dom_sf"/>
</dbReference>
<feature type="domain" description="PPM-type phosphatase" evidence="5">
    <location>
        <begin position="136"/>
        <end position="403"/>
    </location>
</feature>
<dbReference type="InterPro" id="IPR000222">
    <property type="entry name" value="PP2C_BS"/>
</dbReference>
<dbReference type="PANTHER" id="PTHR13832">
    <property type="entry name" value="PROTEIN PHOSPHATASE 2C"/>
    <property type="match status" value="1"/>
</dbReference>
<dbReference type="InterPro" id="IPR001932">
    <property type="entry name" value="PPM-type_phosphatase-like_dom"/>
</dbReference>
<protein>
    <submittedName>
        <fullName evidence="6">Protein phosphatase 1F</fullName>
    </submittedName>
</protein>
<dbReference type="PROSITE" id="PS51746">
    <property type="entry name" value="PPM_2"/>
    <property type="match status" value="1"/>
</dbReference>
<evidence type="ECO:0000313" key="6">
    <source>
        <dbReference type="EMBL" id="EGI70197.1"/>
    </source>
</evidence>
<dbReference type="SMART" id="SM00332">
    <property type="entry name" value="PP2Cc"/>
    <property type="match status" value="1"/>
</dbReference>
<evidence type="ECO:0000259" key="5">
    <source>
        <dbReference type="PROSITE" id="PS51746"/>
    </source>
</evidence>
<evidence type="ECO:0000256" key="3">
    <source>
        <dbReference type="ARBA" id="ARBA00022912"/>
    </source>
</evidence>
<comment type="similarity">
    <text evidence="4">Belongs to the PP2C family.</text>
</comment>
<dbReference type="InParanoid" id="F4W662"/>
<dbReference type="SUPFAM" id="SSF81606">
    <property type="entry name" value="PP2C-like"/>
    <property type="match status" value="1"/>
</dbReference>
<gene>
    <name evidence="6" type="ORF">G5I_00955</name>
</gene>
<dbReference type="EMBL" id="GL887707">
    <property type="protein sequence ID" value="EGI70197.1"/>
    <property type="molecule type" value="Genomic_DNA"/>
</dbReference>
<keyword evidence="3 4" id="KW-0904">Protein phosphatase</keyword>
<dbReference type="PROSITE" id="PS01032">
    <property type="entry name" value="PPM_1"/>
    <property type="match status" value="1"/>
</dbReference>
<dbReference type="AlphaFoldDB" id="F4W662"/>
<dbReference type="Pfam" id="PF00481">
    <property type="entry name" value="PP2C"/>
    <property type="match status" value="1"/>
</dbReference>
<keyword evidence="2 4" id="KW-0378">Hydrolase</keyword>
<keyword evidence="7" id="KW-1185">Reference proteome</keyword>
<dbReference type="eggNOG" id="KOG0698">
    <property type="taxonomic scope" value="Eukaryota"/>
</dbReference>
<dbReference type="InterPro" id="IPR015655">
    <property type="entry name" value="PP2C"/>
</dbReference>
<dbReference type="Proteomes" id="UP000007755">
    <property type="component" value="Unassembled WGS sequence"/>
</dbReference>